<dbReference type="Proteomes" id="UP000616151">
    <property type="component" value="Unassembled WGS sequence"/>
</dbReference>
<reference evidence="1" key="1">
    <citation type="submission" date="2021-01" db="EMBL/GenBank/DDBJ databases">
        <authorList>
            <person name="Sun Q."/>
        </authorList>
    </citation>
    <scope>NUCLEOTIDE SEQUENCE</scope>
    <source>
        <strain evidence="1">YIM B02566</strain>
    </source>
</reference>
<accession>A0ACC5RG74</accession>
<organism evidence="1 2">
    <name type="scientific">Taklimakanibacter albus</name>
    <dbReference type="NCBI Taxonomy" id="2800327"/>
    <lineage>
        <taxon>Bacteria</taxon>
        <taxon>Pseudomonadati</taxon>
        <taxon>Pseudomonadota</taxon>
        <taxon>Alphaproteobacteria</taxon>
        <taxon>Hyphomicrobiales</taxon>
        <taxon>Aestuariivirgaceae</taxon>
        <taxon>Taklimakanibacter</taxon>
    </lineage>
</organism>
<gene>
    <name evidence="1" type="ORF">JHL16_34750</name>
</gene>
<protein>
    <submittedName>
        <fullName evidence="1">Uncharacterized protein</fullName>
    </submittedName>
</protein>
<sequence length="681" mass="70564">MSYNTRSSYTVGAPSTTIAIPFPYQLKADVNLVIGGVPLNGADAVWADPSTITVPTMSGGTVVKRQRTTLGTEMRAVLQPGNYNASSINSALTQLLYLQQEGQDRMDILEDNDGVILDELAASVAAAAASASSANTSKNLAAASATAASGYKDLTAADASNSLAARIAAEAARDATLAAYDNFDDRYLGAKASDPAVDNDGDPLTAGRLYFNTVSAAMMIYTGSAWVAAYVSGTSFLAKAGDAMLGPLTLAGAPTLALHAAPKNYVDQKISDVVNSSPALLDTLSELASAIGNDPNFATTVLNAIALKAPTNSPTFTGDPKAPTPSPGDRDTSVATTAYVQEALAGQEVTASPSADTNNLSGVDALGSEVTLILTPTASFNLTGVVPGNCRRLNVINGTSGASGRLVVLPHESGNSTAANRFSMPDMMPRFLAPGDIFTFVRAGSRWVPTGSASWTQSFPVWGDMVANSTPWIGSFSGTGAAGGAALNSYLATDTTQKPQGTFKLDTGTTNTGATHNGLYGGSQLNPAQGPGLVVGRLAVPLLSTVSEEFALRFGFHDNMATDSDVTDGVYWEYLRTASVNWSMNCAGGGTRSKTASGVAVDTNYVWLGIFVNSDWSRADFFISQDGRTWTFAGSQSGANMPIASETTGFGVVLRKSAGTTSRTAEVDLMAYRYDTYRGAA</sequence>
<evidence type="ECO:0000313" key="2">
    <source>
        <dbReference type="Proteomes" id="UP000616151"/>
    </source>
</evidence>
<dbReference type="EMBL" id="JAENHL010000009">
    <property type="protein sequence ID" value="MBK1871578.1"/>
    <property type="molecule type" value="Genomic_DNA"/>
</dbReference>
<keyword evidence="2" id="KW-1185">Reference proteome</keyword>
<evidence type="ECO:0000313" key="1">
    <source>
        <dbReference type="EMBL" id="MBK1871578.1"/>
    </source>
</evidence>
<comment type="caution">
    <text evidence="1">The sequence shown here is derived from an EMBL/GenBank/DDBJ whole genome shotgun (WGS) entry which is preliminary data.</text>
</comment>
<proteinExistence type="predicted"/>
<name>A0ACC5RG74_9HYPH</name>